<protein>
    <submittedName>
        <fullName evidence="2">Uncharacterized protein</fullName>
    </submittedName>
</protein>
<evidence type="ECO:0000313" key="3">
    <source>
        <dbReference type="Proteomes" id="UP000184474"/>
    </source>
</evidence>
<proteinExistence type="predicted"/>
<gene>
    <name evidence="2" type="ORF">SAMN04488028_11097</name>
</gene>
<dbReference type="Proteomes" id="UP000184474">
    <property type="component" value="Unassembled WGS sequence"/>
</dbReference>
<feature type="compositionally biased region" description="Polar residues" evidence="1">
    <location>
        <begin position="1"/>
        <end position="25"/>
    </location>
</feature>
<dbReference type="STRING" id="156994.SAMN04488028_11097"/>
<evidence type="ECO:0000313" key="2">
    <source>
        <dbReference type="EMBL" id="SHK87914.1"/>
    </source>
</evidence>
<name>A0A1M6W2D9_REIAG</name>
<accession>A0A1M6W2D9</accession>
<sequence length="149" mass="16831">MGQTTKCKLSSQPITSSQGSRNSSAVAEREGELNPKGYRTAIKISNFAPMDSILIQPKDDDEHNYILELLQNIGALHKTISEEETEEFEMAMMMKASISTTGILRDEQEASILTKEQMNVLRRSELDIQEKLIITELKIQTEEAEWLKA</sequence>
<dbReference type="AlphaFoldDB" id="A0A1M6W2D9"/>
<evidence type="ECO:0000256" key="1">
    <source>
        <dbReference type="SAM" id="MobiDB-lite"/>
    </source>
</evidence>
<feature type="region of interest" description="Disordered" evidence="1">
    <location>
        <begin position="1"/>
        <end position="32"/>
    </location>
</feature>
<dbReference type="EMBL" id="FRAA01000010">
    <property type="protein sequence ID" value="SHK87914.1"/>
    <property type="molecule type" value="Genomic_DNA"/>
</dbReference>
<keyword evidence="3" id="KW-1185">Reference proteome</keyword>
<dbReference type="RefSeq" id="WP_139281099.1">
    <property type="nucleotide sequence ID" value="NZ_FRAA01000010.1"/>
</dbReference>
<organism evidence="2 3">
    <name type="scientific">Reichenbachiella agariperforans</name>
    <dbReference type="NCBI Taxonomy" id="156994"/>
    <lineage>
        <taxon>Bacteria</taxon>
        <taxon>Pseudomonadati</taxon>
        <taxon>Bacteroidota</taxon>
        <taxon>Cytophagia</taxon>
        <taxon>Cytophagales</taxon>
        <taxon>Reichenbachiellaceae</taxon>
        <taxon>Reichenbachiella</taxon>
    </lineage>
</organism>
<reference evidence="3" key="1">
    <citation type="submission" date="2016-11" db="EMBL/GenBank/DDBJ databases">
        <authorList>
            <person name="Varghese N."/>
            <person name="Submissions S."/>
        </authorList>
    </citation>
    <scope>NUCLEOTIDE SEQUENCE [LARGE SCALE GENOMIC DNA]</scope>
    <source>
        <strain evidence="3">DSM 26134</strain>
    </source>
</reference>